<dbReference type="Proteomes" id="UP000777265">
    <property type="component" value="Unassembled WGS sequence"/>
</dbReference>
<dbReference type="PROSITE" id="PS51257">
    <property type="entry name" value="PROKAR_LIPOPROTEIN"/>
    <property type="match status" value="1"/>
</dbReference>
<reference evidence="1" key="1">
    <citation type="journal article" date="2020" name="Biotechnol. Biofuels">
        <title>New insights from the biogas microbiome by comprehensive genome-resolved metagenomics of nearly 1600 species originating from multiple anaerobic digesters.</title>
        <authorList>
            <person name="Campanaro S."/>
            <person name="Treu L."/>
            <person name="Rodriguez-R L.M."/>
            <person name="Kovalovszki A."/>
            <person name="Ziels R.M."/>
            <person name="Maus I."/>
            <person name="Zhu X."/>
            <person name="Kougias P.G."/>
            <person name="Basile A."/>
            <person name="Luo G."/>
            <person name="Schluter A."/>
            <person name="Konstantinidis K.T."/>
            <person name="Angelidaki I."/>
        </authorList>
    </citation>
    <scope>NUCLEOTIDE SEQUENCE</scope>
    <source>
        <strain evidence="1">AS06rmzACSIP_7</strain>
    </source>
</reference>
<protein>
    <submittedName>
        <fullName evidence="1">Uncharacterized protein</fullName>
    </submittedName>
</protein>
<sequence>MLPLPRLSIQFHSSVMVLLYVILGCLFVGVGSLDCVAAESQVTLGSQIQTAAQMKSEAEAWAEALKQSYGNKKISEKNYRKSQSLYIDARGGVDGWVTALQAEIEQGLDPAKSSRYAESLRVAADKAYKFVEWAKQVLVDEPAYKTRAKAVLVIADVAKVFTDFGIQFWKEWSVVKQRDREVLIKRLEGLKWKAFE</sequence>
<name>A0A971S1T2_9BACT</name>
<proteinExistence type="predicted"/>
<accession>A0A971S1T2</accession>
<evidence type="ECO:0000313" key="2">
    <source>
        <dbReference type="Proteomes" id="UP000777265"/>
    </source>
</evidence>
<dbReference type="EMBL" id="JAAYEE010000306">
    <property type="protein sequence ID" value="NLW36845.1"/>
    <property type="molecule type" value="Genomic_DNA"/>
</dbReference>
<organism evidence="1 2">
    <name type="scientific">Syntrophorhabdus aromaticivorans</name>
    <dbReference type="NCBI Taxonomy" id="328301"/>
    <lineage>
        <taxon>Bacteria</taxon>
        <taxon>Pseudomonadati</taxon>
        <taxon>Thermodesulfobacteriota</taxon>
        <taxon>Syntrophorhabdia</taxon>
        <taxon>Syntrophorhabdales</taxon>
        <taxon>Syntrophorhabdaceae</taxon>
        <taxon>Syntrophorhabdus</taxon>
    </lineage>
</organism>
<comment type="caution">
    <text evidence="1">The sequence shown here is derived from an EMBL/GenBank/DDBJ whole genome shotgun (WGS) entry which is preliminary data.</text>
</comment>
<evidence type="ECO:0000313" key="1">
    <source>
        <dbReference type="EMBL" id="NLW36845.1"/>
    </source>
</evidence>
<gene>
    <name evidence="1" type="ORF">GXY80_15415</name>
</gene>
<reference evidence="1" key="2">
    <citation type="submission" date="2020-01" db="EMBL/GenBank/DDBJ databases">
        <authorList>
            <person name="Campanaro S."/>
        </authorList>
    </citation>
    <scope>NUCLEOTIDE SEQUENCE</scope>
    <source>
        <strain evidence="1">AS06rmzACSIP_7</strain>
    </source>
</reference>
<dbReference type="AlphaFoldDB" id="A0A971S1T2"/>